<sequence length="63" mass="6508">MSFDLALVVLVASVWLLLALAYALVPALAMPGAALLWGAGGAAFAALAWRIRAAERGAFASRH</sequence>
<reference evidence="2 3" key="1">
    <citation type="submission" date="2024-01" db="EMBL/GenBank/DDBJ databases">
        <title>Multi-omics insights into the function and evolution of sodium benzoate biodegradation pathways in Benzoatithermus flavus gen. nov., sp. nov. from hot spring.</title>
        <authorList>
            <person name="Hu C.-J."/>
            <person name="Li W.-J."/>
        </authorList>
    </citation>
    <scope>NUCLEOTIDE SEQUENCE [LARGE SCALE GENOMIC DNA]</scope>
    <source>
        <strain evidence="2 3">SYSU G07066</strain>
    </source>
</reference>
<dbReference type="EMBL" id="JBBLZC010000003">
    <property type="protein sequence ID" value="MEK0082345.1"/>
    <property type="molecule type" value="Genomic_DNA"/>
</dbReference>
<keyword evidence="1" id="KW-0472">Membrane</keyword>
<name>A0ABU8XMC5_9PROT</name>
<accession>A0ABU8XMC5</accession>
<keyword evidence="1" id="KW-0812">Transmembrane</keyword>
<dbReference type="RefSeq" id="WP_418158199.1">
    <property type="nucleotide sequence ID" value="NZ_JBBLZC010000003.1"/>
</dbReference>
<proteinExistence type="predicted"/>
<gene>
    <name evidence="2" type="ORF">U1T56_04235</name>
</gene>
<evidence type="ECO:0000256" key="1">
    <source>
        <dbReference type="SAM" id="Phobius"/>
    </source>
</evidence>
<evidence type="ECO:0000313" key="3">
    <source>
        <dbReference type="Proteomes" id="UP001375743"/>
    </source>
</evidence>
<keyword evidence="1" id="KW-1133">Transmembrane helix</keyword>
<dbReference type="Proteomes" id="UP001375743">
    <property type="component" value="Unassembled WGS sequence"/>
</dbReference>
<keyword evidence="3" id="KW-1185">Reference proteome</keyword>
<protein>
    <submittedName>
        <fullName evidence="2">Uncharacterized protein</fullName>
    </submittedName>
</protein>
<comment type="caution">
    <text evidence="2">The sequence shown here is derived from an EMBL/GenBank/DDBJ whole genome shotgun (WGS) entry which is preliminary data.</text>
</comment>
<organism evidence="2 3">
    <name type="scientific">Benzoatithermus flavus</name>
    <dbReference type="NCBI Taxonomy" id="3108223"/>
    <lineage>
        <taxon>Bacteria</taxon>
        <taxon>Pseudomonadati</taxon>
        <taxon>Pseudomonadota</taxon>
        <taxon>Alphaproteobacteria</taxon>
        <taxon>Geminicoccales</taxon>
        <taxon>Geminicoccaceae</taxon>
        <taxon>Benzoatithermus</taxon>
    </lineage>
</organism>
<feature type="transmembrane region" description="Helical" evidence="1">
    <location>
        <begin position="33"/>
        <end position="51"/>
    </location>
</feature>
<evidence type="ECO:0000313" key="2">
    <source>
        <dbReference type="EMBL" id="MEK0082345.1"/>
    </source>
</evidence>